<evidence type="ECO:0000256" key="3">
    <source>
        <dbReference type="ARBA" id="ARBA00022692"/>
    </source>
</evidence>
<feature type="transmembrane region" description="Helical" evidence="7">
    <location>
        <begin position="93"/>
        <end position="119"/>
    </location>
</feature>
<name>A0A7W1WQJ8_9BACL</name>
<feature type="transmembrane region" description="Helical" evidence="7">
    <location>
        <begin position="396"/>
        <end position="416"/>
    </location>
</feature>
<comment type="caution">
    <text evidence="9">The sequence shown here is derived from an EMBL/GenBank/DDBJ whole genome shotgun (WGS) entry which is preliminary data.</text>
</comment>
<dbReference type="PANTHER" id="PTHR43495:SF5">
    <property type="entry name" value="GAMMA-AMINOBUTYRIC ACID PERMEASE"/>
    <property type="match status" value="1"/>
</dbReference>
<gene>
    <name evidence="9" type="ORF">H1191_07900</name>
</gene>
<comment type="subcellular location">
    <subcellularLocation>
        <location evidence="1">Membrane</location>
        <topology evidence="1">Multi-pass membrane protein</topology>
    </subcellularLocation>
</comment>
<dbReference type="PIRSF" id="PIRSF006060">
    <property type="entry name" value="AA_transporter"/>
    <property type="match status" value="1"/>
</dbReference>
<dbReference type="GO" id="GO:0016020">
    <property type="term" value="C:membrane"/>
    <property type="evidence" value="ECO:0007669"/>
    <property type="project" value="UniProtKB-SubCell"/>
</dbReference>
<feature type="domain" description="Amino acid permease/ SLC12A" evidence="8">
    <location>
        <begin position="17"/>
        <end position="440"/>
    </location>
</feature>
<proteinExistence type="predicted"/>
<feature type="transmembrane region" description="Helical" evidence="7">
    <location>
        <begin position="158"/>
        <end position="178"/>
    </location>
</feature>
<dbReference type="Proteomes" id="UP000535491">
    <property type="component" value="Unassembled WGS sequence"/>
</dbReference>
<evidence type="ECO:0000313" key="10">
    <source>
        <dbReference type="Proteomes" id="UP000535491"/>
    </source>
</evidence>
<feature type="transmembrane region" description="Helical" evidence="7">
    <location>
        <begin position="125"/>
        <end position="146"/>
    </location>
</feature>
<feature type="transmembrane region" description="Helical" evidence="7">
    <location>
        <begin position="281"/>
        <end position="304"/>
    </location>
</feature>
<keyword evidence="4" id="KW-0029">Amino-acid transport</keyword>
<accession>A0A7W1WQJ8</accession>
<evidence type="ECO:0000313" key="9">
    <source>
        <dbReference type="EMBL" id="MBA4494226.1"/>
    </source>
</evidence>
<keyword evidence="10" id="KW-1185">Reference proteome</keyword>
<evidence type="ECO:0000256" key="6">
    <source>
        <dbReference type="ARBA" id="ARBA00023136"/>
    </source>
</evidence>
<keyword evidence="5 7" id="KW-1133">Transmembrane helix</keyword>
<dbReference type="Gene3D" id="1.20.1740.10">
    <property type="entry name" value="Amino acid/polyamine transporter I"/>
    <property type="match status" value="1"/>
</dbReference>
<dbReference type="GO" id="GO:0006865">
    <property type="term" value="P:amino acid transport"/>
    <property type="evidence" value="ECO:0007669"/>
    <property type="project" value="UniProtKB-KW"/>
</dbReference>
<feature type="transmembrane region" description="Helical" evidence="7">
    <location>
        <begin position="356"/>
        <end position="375"/>
    </location>
</feature>
<evidence type="ECO:0000256" key="5">
    <source>
        <dbReference type="ARBA" id="ARBA00022989"/>
    </source>
</evidence>
<feature type="transmembrane region" description="Helical" evidence="7">
    <location>
        <begin position="46"/>
        <end position="72"/>
    </location>
</feature>
<evidence type="ECO:0000259" key="8">
    <source>
        <dbReference type="Pfam" id="PF00324"/>
    </source>
</evidence>
<keyword evidence="2" id="KW-0813">Transport</keyword>
<dbReference type="FunFam" id="1.20.1740.10:FF:000001">
    <property type="entry name" value="Amino acid permease"/>
    <property type="match status" value="1"/>
</dbReference>
<feature type="transmembrane region" description="Helical" evidence="7">
    <location>
        <begin position="239"/>
        <end position="261"/>
    </location>
</feature>
<feature type="transmembrane region" description="Helical" evidence="7">
    <location>
        <begin position="422"/>
        <end position="441"/>
    </location>
</feature>
<protein>
    <submittedName>
        <fullName evidence="9">Amino acid permease</fullName>
    </submittedName>
</protein>
<dbReference type="PANTHER" id="PTHR43495">
    <property type="entry name" value="GABA PERMEASE"/>
    <property type="match status" value="1"/>
</dbReference>
<feature type="transmembrane region" description="Helical" evidence="7">
    <location>
        <begin position="333"/>
        <end position="350"/>
    </location>
</feature>
<keyword evidence="6 7" id="KW-0472">Membrane</keyword>
<reference evidence="9 10" key="1">
    <citation type="submission" date="2020-07" db="EMBL/GenBank/DDBJ databases">
        <authorList>
            <person name="Feng H."/>
        </authorList>
    </citation>
    <scope>NUCLEOTIDE SEQUENCE [LARGE SCALE GENOMIC DNA]</scope>
    <source>
        <strain evidence="10">s-10</strain>
    </source>
</reference>
<dbReference type="GO" id="GO:0055085">
    <property type="term" value="P:transmembrane transport"/>
    <property type="evidence" value="ECO:0007669"/>
    <property type="project" value="InterPro"/>
</dbReference>
<dbReference type="Pfam" id="PF00324">
    <property type="entry name" value="AA_permease"/>
    <property type="match status" value="1"/>
</dbReference>
<dbReference type="AlphaFoldDB" id="A0A7W1WQJ8"/>
<dbReference type="EMBL" id="JACEIQ010000006">
    <property type="protein sequence ID" value="MBA4494226.1"/>
    <property type="molecule type" value="Genomic_DNA"/>
</dbReference>
<evidence type="ECO:0000256" key="2">
    <source>
        <dbReference type="ARBA" id="ARBA00022448"/>
    </source>
</evidence>
<dbReference type="InterPro" id="IPR004841">
    <property type="entry name" value="AA-permease/SLC12A_dom"/>
</dbReference>
<organism evidence="9 10">
    <name type="scientific">Paenactinomyces guangxiensis</name>
    <dbReference type="NCBI Taxonomy" id="1490290"/>
    <lineage>
        <taxon>Bacteria</taxon>
        <taxon>Bacillati</taxon>
        <taxon>Bacillota</taxon>
        <taxon>Bacilli</taxon>
        <taxon>Bacillales</taxon>
        <taxon>Thermoactinomycetaceae</taxon>
        <taxon>Paenactinomyces</taxon>
    </lineage>
</organism>
<evidence type="ECO:0000256" key="7">
    <source>
        <dbReference type="SAM" id="Phobius"/>
    </source>
</evidence>
<feature type="transmembrane region" description="Helical" evidence="7">
    <location>
        <begin position="198"/>
        <end position="218"/>
    </location>
</feature>
<evidence type="ECO:0000256" key="4">
    <source>
        <dbReference type="ARBA" id="ARBA00022970"/>
    </source>
</evidence>
<sequence>MELKMSEQLKRGLSPRHIRMMAIGGTIGAGIFKGSADSLSLAGPGVIFAYLFAGLLLFLVMGAMAEMAGVYTQTDLRGIINKAFGSHVSFVMGWLYWVNWVLVMAVEIVAAGSFLQYWFPELPVWFLSLIVAICILVVNVASVRFFGEIEFWLSGIKVTTLILFIIIGSSLLLGIGAADSAPQLQHYTSHGGFFPMGWTGVFSSLLIVIFSYGGTELIGLTLREAKDMERVLPKIIRGVVWRVCLFYVLPILVICGLLPWNEIGDHGSPFVQVLSSVGLKGAAHVMNLVLLTAVVSAANSGMYATSRMLYSLAKDGEAPSVFTRLSKKGVPSYGLLVSGISLFIGSWAAFMTPEHVFQYLMGIPGFTVLFVWITICLAQLKVRSKYPVTPSYQTRFYPYATIFAVVSLSVILGMVLLNIKNITSSIISLSVILVLFLLSYLKKSPADQKDSKRFAAS</sequence>
<keyword evidence="3 7" id="KW-0812">Transmembrane</keyword>
<evidence type="ECO:0000256" key="1">
    <source>
        <dbReference type="ARBA" id="ARBA00004141"/>
    </source>
</evidence>